<accession>A0A6J5FAL9</accession>
<name>A0A6J5FAL9_9BURK</name>
<dbReference type="AlphaFoldDB" id="A0A6J5FAL9"/>
<dbReference type="EMBL" id="CADIKH010000188">
    <property type="protein sequence ID" value="CAB3774861.1"/>
    <property type="molecule type" value="Genomic_DNA"/>
</dbReference>
<organism evidence="1 2">
    <name type="scientific">Paraburkholderia humisilvae</name>
    <dbReference type="NCBI Taxonomy" id="627669"/>
    <lineage>
        <taxon>Bacteria</taxon>
        <taxon>Pseudomonadati</taxon>
        <taxon>Pseudomonadota</taxon>
        <taxon>Betaproteobacteria</taxon>
        <taxon>Burkholderiales</taxon>
        <taxon>Burkholderiaceae</taxon>
        <taxon>Paraburkholderia</taxon>
    </lineage>
</organism>
<evidence type="ECO:0000313" key="2">
    <source>
        <dbReference type="Proteomes" id="UP000494363"/>
    </source>
</evidence>
<protein>
    <submittedName>
        <fullName evidence="1">Uncharacterized protein</fullName>
    </submittedName>
</protein>
<dbReference type="Proteomes" id="UP000494363">
    <property type="component" value="Unassembled WGS sequence"/>
</dbReference>
<sequence length="197" mass="21033">MVQQILSPRVQDGEEADVRPQVFRIGGDRAQRRGAGAKQHVIEKPLVLVRECRDGFGQREDDMEVLKLGEQFGRPALEPLRAGERLALRTASMAARVVGNALMAAGIALLDMAAERGGAAQLDGTHRALLGTTEDVGMGLPVLWAEAAEDVRHLERRAHRRLQKYAGGVGSGGMGAGCGSRSKGLGVAHTVLVAYHK</sequence>
<reference evidence="1 2" key="1">
    <citation type="submission" date="2020-04" db="EMBL/GenBank/DDBJ databases">
        <authorList>
            <person name="De Canck E."/>
        </authorList>
    </citation>
    <scope>NUCLEOTIDE SEQUENCE [LARGE SCALE GENOMIC DNA]</scope>
    <source>
        <strain evidence="1 2">LMG 29542</strain>
    </source>
</reference>
<gene>
    <name evidence="1" type="ORF">LMG29542_08243</name>
</gene>
<evidence type="ECO:0000313" key="1">
    <source>
        <dbReference type="EMBL" id="CAB3774861.1"/>
    </source>
</evidence>
<keyword evidence="2" id="KW-1185">Reference proteome</keyword>
<proteinExistence type="predicted"/>